<accession>A0ABW3LDW6</accession>
<dbReference type="RefSeq" id="WP_379083011.1">
    <property type="nucleotide sequence ID" value="NZ_JBHTKI010000022.1"/>
</dbReference>
<dbReference type="InterPro" id="IPR021598">
    <property type="entry name" value="DUF3221"/>
</dbReference>
<dbReference type="PROSITE" id="PS51257">
    <property type="entry name" value="PROKAR_LIPOPROTEIN"/>
    <property type="match status" value="1"/>
</dbReference>
<protein>
    <submittedName>
        <fullName evidence="1">DUF3221 domain-containing protein</fullName>
    </submittedName>
</protein>
<name>A0ABW3LDW6_9BACL</name>
<organism evidence="1 2">
    <name type="scientific">Metaplanococcus flavidus</name>
    <dbReference type="NCBI Taxonomy" id="569883"/>
    <lineage>
        <taxon>Bacteria</taxon>
        <taxon>Bacillati</taxon>
        <taxon>Bacillota</taxon>
        <taxon>Bacilli</taxon>
        <taxon>Bacillales</taxon>
        <taxon>Caryophanaceae</taxon>
        <taxon>Metaplanococcus</taxon>
    </lineage>
</organism>
<sequence length="171" mass="18512">MRNPLIYFTILVLVALAGCSSESSDEPVDELGITGYIMDKGDEGILVVSTEAKDYSGTGGIEEYYDAVWTGGAPDDVEVGDYVEIQFEGGVLDSYPAQAAVGELEVIPGSTPEGATLSDTEVLNKALTTNIFGNEILTVQTIEFDAEQDEWTIVLKNTDSYEEHTIRVEDE</sequence>
<evidence type="ECO:0000313" key="1">
    <source>
        <dbReference type="EMBL" id="MFD1032509.1"/>
    </source>
</evidence>
<reference evidence="2" key="1">
    <citation type="journal article" date="2019" name="Int. J. Syst. Evol. Microbiol.">
        <title>The Global Catalogue of Microorganisms (GCM) 10K type strain sequencing project: providing services to taxonomists for standard genome sequencing and annotation.</title>
        <authorList>
            <consortium name="The Broad Institute Genomics Platform"/>
            <consortium name="The Broad Institute Genome Sequencing Center for Infectious Disease"/>
            <person name="Wu L."/>
            <person name="Ma J."/>
        </authorList>
    </citation>
    <scope>NUCLEOTIDE SEQUENCE [LARGE SCALE GENOMIC DNA]</scope>
    <source>
        <strain evidence="2">CCUG 56756</strain>
    </source>
</reference>
<dbReference type="EMBL" id="JBHTKI010000022">
    <property type="protein sequence ID" value="MFD1032509.1"/>
    <property type="molecule type" value="Genomic_DNA"/>
</dbReference>
<comment type="caution">
    <text evidence="1">The sequence shown here is derived from an EMBL/GenBank/DDBJ whole genome shotgun (WGS) entry which is preliminary data.</text>
</comment>
<dbReference type="Proteomes" id="UP001597109">
    <property type="component" value="Unassembled WGS sequence"/>
</dbReference>
<dbReference type="Pfam" id="PF11518">
    <property type="entry name" value="DUF3221"/>
    <property type="match status" value="1"/>
</dbReference>
<keyword evidence="2" id="KW-1185">Reference proteome</keyword>
<proteinExistence type="predicted"/>
<evidence type="ECO:0000313" key="2">
    <source>
        <dbReference type="Proteomes" id="UP001597109"/>
    </source>
</evidence>
<gene>
    <name evidence="1" type="ORF">ACFQ1X_13800</name>
</gene>